<feature type="chain" id="PRO_5016256938" evidence="1">
    <location>
        <begin position="22"/>
        <end position="183"/>
    </location>
</feature>
<evidence type="ECO:0000313" key="3">
    <source>
        <dbReference type="Proteomes" id="UP000249260"/>
    </source>
</evidence>
<sequence length="183" mass="20288">MKGILCSLLIAVCVMTGCSNHSDSVIGSNTRLAEAVKQETEMPLEMPTDFNFMVSFGYGEVTKNVIDTYKGTFTKDLVVKGSATANIEFSTVELRDIYNKMKAIDIMGPKELTMDGGCFTTPSNEDKWKITVNGETKTISWTDKYCAMTEDANQLLELRNFIKNIVESKEAYKALPEAEGGYD</sequence>
<keyword evidence="1" id="KW-0732">Signal</keyword>
<evidence type="ECO:0000313" key="2">
    <source>
        <dbReference type="EMBL" id="RAP75702.1"/>
    </source>
</evidence>
<dbReference type="RefSeq" id="WP_112881927.1">
    <property type="nucleotide sequence ID" value="NZ_QLUW01000002.1"/>
</dbReference>
<protein>
    <submittedName>
        <fullName evidence="2">Uncharacterized protein</fullName>
    </submittedName>
</protein>
<feature type="signal peptide" evidence="1">
    <location>
        <begin position="1"/>
        <end position="21"/>
    </location>
</feature>
<accession>A0A328U0X0</accession>
<dbReference type="PROSITE" id="PS51257">
    <property type="entry name" value="PROKAR_LIPOPROTEIN"/>
    <property type="match status" value="1"/>
</dbReference>
<organism evidence="2 3">
    <name type="scientific">Paenibacillus montanisoli</name>
    <dbReference type="NCBI Taxonomy" id="2081970"/>
    <lineage>
        <taxon>Bacteria</taxon>
        <taxon>Bacillati</taxon>
        <taxon>Bacillota</taxon>
        <taxon>Bacilli</taxon>
        <taxon>Bacillales</taxon>
        <taxon>Paenibacillaceae</taxon>
        <taxon>Paenibacillus</taxon>
    </lineage>
</organism>
<dbReference type="AlphaFoldDB" id="A0A328U0X0"/>
<comment type="caution">
    <text evidence="2">The sequence shown here is derived from an EMBL/GenBank/DDBJ whole genome shotgun (WGS) entry which is preliminary data.</text>
</comment>
<gene>
    <name evidence="2" type="ORF">DL346_09605</name>
</gene>
<keyword evidence="3" id="KW-1185">Reference proteome</keyword>
<reference evidence="2 3" key="1">
    <citation type="submission" date="2018-06" db="EMBL/GenBank/DDBJ databases">
        <title>Paenibacillus montanisoli sp. nov., isolated from mountain area soil.</title>
        <authorList>
            <person name="Wu M."/>
        </authorList>
    </citation>
    <scope>NUCLEOTIDE SEQUENCE [LARGE SCALE GENOMIC DNA]</scope>
    <source>
        <strain evidence="2 3">RA17</strain>
    </source>
</reference>
<dbReference type="OrthoDB" id="1954789at2"/>
<proteinExistence type="predicted"/>
<dbReference type="Proteomes" id="UP000249260">
    <property type="component" value="Unassembled WGS sequence"/>
</dbReference>
<name>A0A328U0X0_9BACL</name>
<dbReference type="EMBL" id="QLUW01000002">
    <property type="protein sequence ID" value="RAP75702.1"/>
    <property type="molecule type" value="Genomic_DNA"/>
</dbReference>
<evidence type="ECO:0000256" key="1">
    <source>
        <dbReference type="SAM" id="SignalP"/>
    </source>
</evidence>